<evidence type="ECO:0000256" key="1">
    <source>
        <dbReference type="SAM" id="Phobius"/>
    </source>
</evidence>
<keyword evidence="1" id="KW-0472">Membrane</keyword>
<dbReference type="EMBL" id="KV440980">
    <property type="protein sequence ID" value="OAD73580.1"/>
    <property type="molecule type" value="Genomic_DNA"/>
</dbReference>
<dbReference type="GeneID" id="28996688"/>
<dbReference type="AlphaFoldDB" id="A0A163DUV9"/>
<evidence type="ECO:0000313" key="2">
    <source>
        <dbReference type="EMBL" id="OAD73580.1"/>
    </source>
</evidence>
<name>A0A163DUV9_PHYB8</name>
<reference evidence="3" key="1">
    <citation type="submission" date="2015-06" db="EMBL/GenBank/DDBJ databases">
        <title>Expansion of signal transduction pathways in fungi by whole-genome duplication.</title>
        <authorList>
            <consortium name="DOE Joint Genome Institute"/>
            <person name="Corrochano L.M."/>
            <person name="Kuo A."/>
            <person name="Marcet-Houben M."/>
            <person name="Polaino S."/>
            <person name="Salamov A."/>
            <person name="Villalobos J.M."/>
            <person name="Alvarez M.I."/>
            <person name="Avalos J."/>
            <person name="Benito E.P."/>
            <person name="Benoit I."/>
            <person name="Burger G."/>
            <person name="Camino L.P."/>
            <person name="Canovas D."/>
            <person name="Cerda-Olmedo E."/>
            <person name="Cheng J.-F."/>
            <person name="Dominguez A."/>
            <person name="Elias M."/>
            <person name="Eslava A.P."/>
            <person name="Glaser F."/>
            <person name="Grimwood J."/>
            <person name="Gutierrez G."/>
            <person name="Heitman J."/>
            <person name="Henrissat B."/>
            <person name="Iturriaga E.A."/>
            <person name="Lang B.F."/>
            <person name="Lavin J.L."/>
            <person name="Lee S."/>
            <person name="Li W."/>
            <person name="Lindquist E."/>
            <person name="Lopez-Garcia S."/>
            <person name="Luque E.M."/>
            <person name="Marcos A.T."/>
            <person name="Martin J."/>
            <person name="McCluskey K."/>
            <person name="Medina H.R."/>
            <person name="Miralles-Duran A."/>
            <person name="Miyazaki A."/>
            <person name="Munoz-Torres E."/>
            <person name="Oguiza J.A."/>
            <person name="Ohm R."/>
            <person name="Olmedo M."/>
            <person name="Orejas M."/>
            <person name="Ortiz-Castellanos L."/>
            <person name="Pisabarro A.G."/>
            <person name="Rodriguez-Romero J."/>
            <person name="Ruiz-Herrera J."/>
            <person name="Ruiz-Vazquez R."/>
            <person name="Sanz C."/>
            <person name="Schackwitz W."/>
            <person name="Schmutz J."/>
            <person name="Shahriari M."/>
            <person name="Shelest E."/>
            <person name="Silva-Franco F."/>
            <person name="Soanes D."/>
            <person name="Syed K."/>
            <person name="Tagua V.G."/>
            <person name="Talbot N.J."/>
            <person name="Thon M."/>
            <person name="De vries R.P."/>
            <person name="Wiebenga A."/>
            <person name="Yadav J.S."/>
            <person name="Braun E.L."/>
            <person name="Baker S."/>
            <person name="Garre V."/>
            <person name="Horwitz B."/>
            <person name="Torres-Martinez S."/>
            <person name="Idnurm A."/>
            <person name="Herrera-Estrella A."/>
            <person name="Gabaldon T."/>
            <person name="Grigoriev I.V."/>
        </authorList>
    </citation>
    <scope>NUCLEOTIDE SEQUENCE [LARGE SCALE GENOMIC DNA]</scope>
    <source>
        <strain evidence="3">NRRL 1555(-)</strain>
    </source>
</reference>
<accession>A0A163DUV9</accession>
<organism evidence="2 3">
    <name type="scientific">Phycomyces blakesleeanus (strain ATCC 8743b / DSM 1359 / FGSC 10004 / NBRC 33097 / NRRL 1555)</name>
    <dbReference type="NCBI Taxonomy" id="763407"/>
    <lineage>
        <taxon>Eukaryota</taxon>
        <taxon>Fungi</taxon>
        <taxon>Fungi incertae sedis</taxon>
        <taxon>Mucoromycota</taxon>
        <taxon>Mucoromycotina</taxon>
        <taxon>Mucoromycetes</taxon>
        <taxon>Mucorales</taxon>
        <taxon>Phycomycetaceae</taxon>
        <taxon>Phycomyces</taxon>
    </lineage>
</organism>
<gene>
    <name evidence="2" type="ORF">PHYBLDRAFT_168021</name>
</gene>
<protein>
    <submittedName>
        <fullName evidence="2">Uncharacterized protein</fullName>
    </submittedName>
</protein>
<dbReference type="InParanoid" id="A0A163DUV9"/>
<dbReference type="Proteomes" id="UP000077315">
    <property type="component" value="Unassembled WGS sequence"/>
</dbReference>
<proteinExistence type="predicted"/>
<feature type="transmembrane region" description="Helical" evidence="1">
    <location>
        <begin position="92"/>
        <end position="110"/>
    </location>
</feature>
<keyword evidence="1" id="KW-0812">Transmembrane</keyword>
<dbReference type="RefSeq" id="XP_018291620.1">
    <property type="nucleotide sequence ID" value="XM_018435782.1"/>
</dbReference>
<sequence length="115" mass="12795">MIRFVAQPKEPRTIHWSELVDCLTKIEVHVNLYEQATAVASTMACTSSSLLLTMASLFIHGSTILFALFGVSGKKLYTENMTLDFAVECPKIDFNKIVFITVIVVTVINIDLVNN</sequence>
<feature type="transmembrane region" description="Helical" evidence="1">
    <location>
        <begin position="50"/>
        <end position="71"/>
    </location>
</feature>
<keyword evidence="3" id="KW-1185">Reference proteome</keyword>
<dbReference type="VEuPathDB" id="FungiDB:PHYBLDRAFT_168021"/>
<keyword evidence="1" id="KW-1133">Transmembrane helix</keyword>
<evidence type="ECO:0000313" key="3">
    <source>
        <dbReference type="Proteomes" id="UP000077315"/>
    </source>
</evidence>